<feature type="signal peptide" evidence="1">
    <location>
        <begin position="1"/>
        <end position="29"/>
    </location>
</feature>
<accession>A0ABU1JZK1</accession>
<name>A0ABU1JZK1_9PROT</name>
<gene>
    <name evidence="2" type="ORF">E9232_006606</name>
</gene>
<comment type="caution">
    <text evidence="2">The sequence shown here is derived from an EMBL/GenBank/DDBJ whole genome shotgun (WGS) entry which is preliminary data.</text>
</comment>
<dbReference type="EMBL" id="JAVDPW010000015">
    <property type="protein sequence ID" value="MDR6294052.1"/>
    <property type="molecule type" value="Genomic_DNA"/>
</dbReference>
<evidence type="ECO:0000313" key="2">
    <source>
        <dbReference type="EMBL" id="MDR6294052.1"/>
    </source>
</evidence>
<evidence type="ECO:0000256" key="1">
    <source>
        <dbReference type="SAM" id="SignalP"/>
    </source>
</evidence>
<reference evidence="2 3" key="1">
    <citation type="submission" date="2023-07" db="EMBL/GenBank/DDBJ databases">
        <title>Sorghum-associated microbial communities from plants grown in Nebraska, USA.</title>
        <authorList>
            <person name="Schachtman D."/>
        </authorList>
    </citation>
    <scope>NUCLEOTIDE SEQUENCE [LARGE SCALE GENOMIC DNA]</scope>
    <source>
        <strain evidence="2 3">584</strain>
    </source>
</reference>
<dbReference type="RefSeq" id="WP_309801468.1">
    <property type="nucleotide sequence ID" value="NZ_JAVDPW010000015.1"/>
</dbReference>
<protein>
    <recommendedName>
        <fullName evidence="4">Fibronectin-binding protein</fullName>
    </recommendedName>
</protein>
<evidence type="ECO:0008006" key="4">
    <source>
        <dbReference type="Google" id="ProtNLM"/>
    </source>
</evidence>
<proteinExistence type="predicted"/>
<keyword evidence="3" id="KW-1185">Reference proteome</keyword>
<keyword evidence="1" id="KW-0732">Signal</keyword>
<organism evidence="2 3">
    <name type="scientific">Inquilinus ginsengisoli</name>
    <dbReference type="NCBI Taxonomy" id="363840"/>
    <lineage>
        <taxon>Bacteria</taxon>
        <taxon>Pseudomonadati</taxon>
        <taxon>Pseudomonadota</taxon>
        <taxon>Alphaproteobacteria</taxon>
        <taxon>Rhodospirillales</taxon>
        <taxon>Rhodospirillaceae</taxon>
        <taxon>Inquilinus</taxon>
    </lineage>
</organism>
<evidence type="ECO:0000313" key="3">
    <source>
        <dbReference type="Proteomes" id="UP001262410"/>
    </source>
</evidence>
<dbReference type="Proteomes" id="UP001262410">
    <property type="component" value="Unassembled WGS sequence"/>
</dbReference>
<sequence length="128" mass="13040">MFRNIFTSMALAVTILLGAILASPHLAMAQGAVTGTYSVAGTNPTGSHYAGTAVVEATGDTYVVTWTVAGDTSVGRGVFLGTTLAVGGILGKGGFVFAMSPKGANLEGIWADMENGTKLGGEIWTRIK</sequence>
<feature type="chain" id="PRO_5045291395" description="Fibronectin-binding protein" evidence="1">
    <location>
        <begin position="30"/>
        <end position="128"/>
    </location>
</feature>